<evidence type="ECO:0000259" key="2">
    <source>
        <dbReference type="Pfam" id="PF13767"/>
    </source>
</evidence>
<dbReference type="PROSITE" id="PS51257">
    <property type="entry name" value="PROKAR_LIPOPROTEIN"/>
    <property type="match status" value="1"/>
</dbReference>
<dbReference type="EMBL" id="CP098611">
    <property type="protein sequence ID" value="USR89320.1"/>
    <property type="molecule type" value="Genomic_DNA"/>
</dbReference>
<dbReference type="Pfam" id="PF13767">
    <property type="entry name" value="DUF4168"/>
    <property type="match status" value="1"/>
</dbReference>
<evidence type="ECO:0000313" key="4">
    <source>
        <dbReference type="Proteomes" id="UP001056708"/>
    </source>
</evidence>
<sequence length="154" mass="17259">MVPRLSVSSIILSATSITLLTLLSGCGGNASNGNTPEVGTEAPSETWLDAYATSLSQIEQQRQASAREILDNVPENERPALQEVRCDQPESVRGFSRNLRRGLVNYCDRVAEIIEAQNMTVEEFNEMRDRIRQDPLLENQVMQRLVQLQQQQEG</sequence>
<gene>
    <name evidence="3" type="ORF">NEA10_10480</name>
</gene>
<dbReference type="InterPro" id="IPR025433">
    <property type="entry name" value="DUF4168"/>
</dbReference>
<accession>A0ABY5AKE4</accession>
<feature type="domain" description="DUF4168" evidence="2">
    <location>
        <begin position="45"/>
        <end position="141"/>
    </location>
</feature>
<keyword evidence="4" id="KW-1185">Reference proteome</keyword>
<dbReference type="RefSeq" id="WP_252659536.1">
    <property type="nucleotide sequence ID" value="NZ_CP098611.1"/>
</dbReference>
<protein>
    <submittedName>
        <fullName evidence="3">DUF4168 domain-containing protein</fullName>
    </submittedName>
</protein>
<evidence type="ECO:0000256" key="1">
    <source>
        <dbReference type="SAM" id="SignalP"/>
    </source>
</evidence>
<organism evidence="3 4">
    <name type="scientific">Phormidium yuhuli AB48</name>
    <dbReference type="NCBI Taxonomy" id="2940671"/>
    <lineage>
        <taxon>Bacteria</taxon>
        <taxon>Bacillati</taxon>
        <taxon>Cyanobacteriota</taxon>
        <taxon>Cyanophyceae</taxon>
        <taxon>Oscillatoriophycideae</taxon>
        <taxon>Oscillatoriales</taxon>
        <taxon>Oscillatoriaceae</taxon>
        <taxon>Phormidium</taxon>
        <taxon>Phormidium yuhuli</taxon>
    </lineage>
</organism>
<feature type="signal peptide" evidence="1">
    <location>
        <begin position="1"/>
        <end position="30"/>
    </location>
</feature>
<dbReference type="Proteomes" id="UP001056708">
    <property type="component" value="Chromosome"/>
</dbReference>
<evidence type="ECO:0000313" key="3">
    <source>
        <dbReference type="EMBL" id="USR89320.1"/>
    </source>
</evidence>
<feature type="chain" id="PRO_5047272691" evidence="1">
    <location>
        <begin position="31"/>
        <end position="154"/>
    </location>
</feature>
<reference evidence="3" key="1">
    <citation type="submission" date="2022-06" db="EMBL/GenBank/DDBJ databases">
        <title>Genome sequence of Phormidium yuhuli AB48 isolated from an industrial photobioreactor environment.</title>
        <authorList>
            <person name="Qiu Y."/>
            <person name="Noonan A.J.C."/>
            <person name="Dofher K."/>
            <person name="Koch M."/>
            <person name="Kieft B."/>
            <person name="Lin X."/>
            <person name="Ziels R.M."/>
            <person name="Hallam S.J."/>
        </authorList>
    </citation>
    <scope>NUCLEOTIDE SEQUENCE</scope>
    <source>
        <strain evidence="3">AB48</strain>
    </source>
</reference>
<keyword evidence="1" id="KW-0732">Signal</keyword>
<proteinExistence type="predicted"/>
<name>A0ABY5AKE4_9CYAN</name>